<dbReference type="GO" id="GO:0005737">
    <property type="term" value="C:cytoplasm"/>
    <property type="evidence" value="ECO:0007669"/>
    <property type="project" value="TreeGrafter"/>
</dbReference>
<sequence>MSQSKNSPDYTSNPDLQFVKPNYSGNKLIHGKFTNEDKDVEAGFLKVLRWQFTRNPQKAEKKADTFRLQVIQNKTLSKQGLDKIVWLGHATFLIRIQGQNLLIDPVFGNLPLIPRKSPLPCLPSDLTNIQYLLISHGHRDHLDKPSIQQVLEYNPAVTVLAPLQMQKLIYSFGKIRQYQEAGWYQSYQVTDGLEIIFLPAKHWHRRGLNDFNEILWGSFLIRTKQVSIYFGGDSAYGAHFTHIRQTVGPVDVCILPVGAYKPPFMMQGSHMNPMEAIQAFQDLQGKLLIPMHYGTFDLSDEPIGEPYRVLQQAELQKKIKGKLKLAAVGEEILLDTVIRQ</sequence>
<evidence type="ECO:0000313" key="3">
    <source>
        <dbReference type="Proteomes" id="UP000480178"/>
    </source>
</evidence>
<dbReference type="KEGG" id="rhoz:GXP67_29300"/>
<organism evidence="2 3">
    <name type="scientific">Rhodocytophaga rosea</name>
    <dbReference type="NCBI Taxonomy" id="2704465"/>
    <lineage>
        <taxon>Bacteria</taxon>
        <taxon>Pseudomonadati</taxon>
        <taxon>Bacteroidota</taxon>
        <taxon>Cytophagia</taxon>
        <taxon>Cytophagales</taxon>
        <taxon>Rhodocytophagaceae</taxon>
        <taxon>Rhodocytophaga</taxon>
    </lineage>
</organism>
<dbReference type="Proteomes" id="UP000480178">
    <property type="component" value="Chromosome"/>
</dbReference>
<evidence type="ECO:0000313" key="2">
    <source>
        <dbReference type="EMBL" id="QHT70461.1"/>
    </source>
</evidence>
<dbReference type="GO" id="GO:0008270">
    <property type="term" value="F:zinc ion binding"/>
    <property type="evidence" value="ECO:0007669"/>
    <property type="project" value="InterPro"/>
</dbReference>
<gene>
    <name evidence="2" type="ORF">GXP67_29300</name>
</gene>
<dbReference type="PANTHER" id="PTHR15032:SF4">
    <property type="entry name" value="N-ACYL-PHOSPHATIDYLETHANOLAMINE-HYDROLYZING PHOSPHOLIPASE D"/>
    <property type="match status" value="1"/>
</dbReference>
<protein>
    <recommendedName>
        <fullName evidence="1">Metallo-beta-lactamase domain-containing protein</fullName>
    </recommendedName>
</protein>
<feature type="domain" description="Metallo-beta-lactamase" evidence="1">
    <location>
        <begin position="100"/>
        <end position="293"/>
    </location>
</feature>
<dbReference type="Gene3D" id="3.60.15.10">
    <property type="entry name" value="Ribonuclease Z/Hydroxyacylglutathione hydrolase-like"/>
    <property type="match status" value="1"/>
</dbReference>
<dbReference type="SUPFAM" id="SSF56281">
    <property type="entry name" value="Metallo-hydrolase/oxidoreductase"/>
    <property type="match status" value="1"/>
</dbReference>
<dbReference type="RefSeq" id="WP_162446438.1">
    <property type="nucleotide sequence ID" value="NZ_CP048222.1"/>
</dbReference>
<dbReference type="InterPro" id="IPR001279">
    <property type="entry name" value="Metallo-B-lactamas"/>
</dbReference>
<name>A0A6C0GQX7_9BACT</name>
<dbReference type="EMBL" id="CP048222">
    <property type="protein sequence ID" value="QHT70461.1"/>
    <property type="molecule type" value="Genomic_DNA"/>
</dbReference>
<keyword evidence="3" id="KW-1185">Reference proteome</keyword>
<dbReference type="Pfam" id="PF12706">
    <property type="entry name" value="Lactamase_B_2"/>
    <property type="match status" value="1"/>
</dbReference>
<accession>A0A6C0GQX7</accession>
<evidence type="ECO:0000259" key="1">
    <source>
        <dbReference type="Pfam" id="PF12706"/>
    </source>
</evidence>
<dbReference type="PANTHER" id="PTHR15032">
    <property type="entry name" value="N-ACYL-PHOSPHATIDYLETHANOLAMINE-HYDROLYZING PHOSPHOLIPASE D"/>
    <property type="match status" value="1"/>
</dbReference>
<dbReference type="AlphaFoldDB" id="A0A6C0GQX7"/>
<reference evidence="2 3" key="1">
    <citation type="submission" date="2020-01" db="EMBL/GenBank/DDBJ databases">
        <authorList>
            <person name="Kim M.K."/>
        </authorList>
    </citation>
    <scope>NUCLEOTIDE SEQUENCE [LARGE SCALE GENOMIC DNA]</scope>
    <source>
        <strain evidence="2 3">172606-1</strain>
    </source>
</reference>
<dbReference type="PIRSF" id="PIRSF038896">
    <property type="entry name" value="NAPE-PLD"/>
    <property type="match status" value="1"/>
</dbReference>
<dbReference type="InterPro" id="IPR024884">
    <property type="entry name" value="NAPE-PLD"/>
</dbReference>
<proteinExistence type="predicted"/>
<dbReference type="GO" id="GO:0070290">
    <property type="term" value="F:N-acylphosphatidylethanolamine-specific phospholipase D activity"/>
    <property type="evidence" value="ECO:0007669"/>
    <property type="project" value="InterPro"/>
</dbReference>
<dbReference type="InterPro" id="IPR036866">
    <property type="entry name" value="RibonucZ/Hydroxyglut_hydro"/>
</dbReference>